<dbReference type="Proteomes" id="UP001167796">
    <property type="component" value="Unassembled WGS sequence"/>
</dbReference>
<dbReference type="Gene3D" id="3.40.50.410">
    <property type="entry name" value="von Willebrand factor, type A domain"/>
    <property type="match status" value="1"/>
</dbReference>
<dbReference type="RefSeq" id="WP_305013359.1">
    <property type="nucleotide sequence ID" value="NZ_JAUQSX010000012.1"/>
</dbReference>
<dbReference type="Pfam" id="PF13519">
    <property type="entry name" value="VWA_2"/>
    <property type="match status" value="1"/>
</dbReference>
<gene>
    <name evidence="2" type="ORF">Q5H92_20165</name>
</gene>
<dbReference type="PROSITE" id="PS50234">
    <property type="entry name" value="VWFA"/>
    <property type="match status" value="1"/>
</dbReference>
<comment type="caution">
    <text evidence="2">The sequence shown here is derived from an EMBL/GenBank/DDBJ whole genome shotgun (WGS) entry which is preliminary data.</text>
</comment>
<sequence length="220" mass="23655">MFDQPLIIGKVAVAQSFHQLGILILDGSGSMQGSGNGNVTKADEVNIAVRDLLTRFKASRMKNNFSFAVITFDTKTQVRTPITPAAVIDDNDDYNPMPGHGGGTNIGMAMQEAWQMGEMFLNTAPADGVKHSVILLTLSDGGCQYPQQTLEVANQIKTDPRVTVCAALFNKIGERDAAGQAMLRGIVSNPVLDFKDVYDAESLRAFFEKSISRASGVVIA</sequence>
<dbReference type="EMBL" id="JAUQSX010000012">
    <property type="protein sequence ID" value="MDO7848692.1"/>
    <property type="molecule type" value="Genomic_DNA"/>
</dbReference>
<proteinExistence type="predicted"/>
<name>A0ABT9AJ29_9BACT</name>
<dbReference type="SMART" id="SM00327">
    <property type="entry name" value="VWA"/>
    <property type="match status" value="1"/>
</dbReference>
<evidence type="ECO:0000313" key="2">
    <source>
        <dbReference type="EMBL" id="MDO7848692.1"/>
    </source>
</evidence>
<keyword evidence="3" id="KW-1185">Reference proteome</keyword>
<organism evidence="2 3">
    <name type="scientific">Hymenobacter mellowenesis</name>
    <dbReference type="NCBI Taxonomy" id="3063995"/>
    <lineage>
        <taxon>Bacteria</taxon>
        <taxon>Pseudomonadati</taxon>
        <taxon>Bacteroidota</taxon>
        <taxon>Cytophagia</taxon>
        <taxon>Cytophagales</taxon>
        <taxon>Hymenobacteraceae</taxon>
        <taxon>Hymenobacter</taxon>
    </lineage>
</organism>
<evidence type="ECO:0000259" key="1">
    <source>
        <dbReference type="PROSITE" id="PS50234"/>
    </source>
</evidence>
<feature type="domain" description="VWFA" evidence="1">
    <location>
        <begin position="22"/>
        <end position="214"/>
    </location>
</feature>
<dbReference type="CDD" id="cd00198">
    <property type="entry name" value="vWFA"/>
    <property type="match status" value="1"/>
</dbReference>
<dbReference type="InterPro" id="IPR002035">
    <property type="entry name" value="VWF_A"/>
</dbReference>
<evidence type="ECO:0000313" key="3">
    <source>
        <dbReference type="Proteomes" id="UP001167796"/>
    </source>
</evidence>
<dbReference type="SUPFAM" id="SSF53300">
    <property type="entry name" value="vWA-like"/>
    <property type="match status" value="1"/>
</dbReference>
<reference evidence="2" key="1">
    <citation type="submission" date="2023-07" db="EMBL/GenBank/DDBJ databases">
        <authorList>
            <person name="Kim M.K."/>
        </authorList>
    </citation>
    <scope>NUCLEOTIDE SEQUENCE</scope>
    <source>
        <strain evidence="2">M29</strain>
    </source>
</reference>
<accession>A0ABT9AJ29</accession>
<protein>
    <submittedName>
        <fullName evidence="2">VWA domain-containing protein</fullName>
    </submittedName>
</protein>
<dbReference type="InterPro" id="IPR036465">
    <property type="entry name" value="vWFA_dom_sf"/>
</dbReference>